<dbReference type="AlphaFoldDB" id="A0A9P9IHQ3"/>
<dbReference type="EMBL" id="JAGMWT010000009">
    <property type="protein sequence ID" value="KAH7122478.1"/>
    <property type="molecule type" value="Genomic_DNA"/>
</dbReference>
<organism evidence="2 3">
    <name type="scientific">Dendryphion nanum</name>
    <dbReference type="NCBI Taxonomy" id="256645"/>
    <lineage>
        <taxon>Eukaryota</taxon>
        <taxon>Fungi</taxon>
        <taxon>Dikarya</taxon>
        <taxon>Ascomycota</taxon>
        <taxon>Pezizomycotina</taxon>
        <taxon>Dothideomycetes</taxon>
        <taxon>Pleosporomycetidae</taxon>
        <taxon>Pleosporales</taxon>
        <taxon>Torulaceae</taxon>
        <taxon>Dendryphion</taxon>
    </lineage>
</organism>
<comment type="caution">
    <text evidence="2">The sequence shown here is derived from an EMBL/GenBank/DDBJ whole genome shotgun (WGS) entry which is preliminary data.</text>
</comment>
<feature type="compositionally biased region" description="Basic and acidic residues" evidence="1">
    <location>
        <begin position="222"/>
        <end position="246"/>
    </location>
</feature>
<feature type="region of interest" description="Disordered" evidence="1">
    <location>
        <begin position="217"/>
        <end position="277"/>
    </location>
</feature>
<protein>
    <submittedName>
        <fullName evidence="2">Uncharacterized protein</fullName>
    </submittedName>
</protein>
<dbReference type="Proteomes" id="UP000700596">
    <property type="component" value="Unassembled WGS sequence"/>
</dbReference>
<reference evidence="2" key="1">
    <citation type="journal article" date="2021" name="Nat. Commun.">
        <title>Genetic determinants of endophytism in the Arabidopsis root mycobiome.</title>
        <authorList>
            <person name="Mesny F."/>
            <person name="Miyauchi S."/>
            <person name="Thiergart T."/>
            <person name="Pickel B."/>
            <person name="Atanasova L."/>
            <person name="Karlsson M."/>
            <person name="Huettel B."/>
            <person name="Barry K.W."/>
            <person name="Haridas S."/>
            <person name="Chen C."/>
            <person name="Bauer D."/>
            <person name="Andreopoulos W."/>
            <person name="Pangilinan J."/>
            <person name="LaButti K."/>
            <person name="Riley R."/>
            <person name="Lipzen A."/>
            <person name="Clum A."/>
            <person name="Drula E."/>
            <person name="Henrissat B."/>
            <person name="Kohler A."/>
            <person name="Grigoriev I.V."/>
            <person name="Martin F.M."/>
            <person name="Hacquard S."/>
        </authorList>
    </citation>
    <scope>NUCLEOTIDE SEQUENCE</scope>
    <source>
        <strain evidence="2">MPI-CAGE-CH-0243</strain>
    </source>
</reference>
<keyword evidence="3" id="KW-1185">Reference proteome</keyword>
<proteinExistence type="predicted"/>
<feature type="compositionally biased region" description="Low complexity" evidence="1">
    <location>
        <begin position="247"/>
        <end position="256"/>
    </location>
</feature>
<dbReference type="OrthoDB" id="3796452at2759"/>
<gene>
    <name evidence="2" type="ORF">B0J11DRAFT_607848</name>
</gene>
<evidence type="ECO:0000313" key="2">
    <source>
        <dbReference type="EMBL" id="KAH7122478.1"/>
    </source>
</evidence>
<evidence type="ECO:0000256" key="1">
    <source>
        <dbReference type="SAM" id="MobiDB-lite"/>
    </source>
</evidence>
<accession>A0A9P9IHQ3</accession>
<evidence type="ECO:0000313" key="3">
    <source>
        <dbReference type="Proteomes" id="UP000700596"/>
    </source>
</evidence>
<name>A0A9P9IHQ3_9PLEO</name>
<sequence length="277" mass="32072">MHQRAQLTMSLHHHKGDEWYDTSSSSSSEGGQSPAKKCKSADHEDSIVTLAKPRSEEEARLLPYMPALFGTDLPPCGLEPQVAYETLNARLRESWLKHRGRRSAVDICEDEKEALKKQDSQWPPFSLKGSNKERKPWRREMVFKFELQWIVYFVHEARKHTPELMTESEIMDRKKYSSVPKGLKIYIHKQYLLKMWDVWNEKKRAKVPALPEDLVNEGMSDQEDKPQNQDIEKLKADTEGKDRASDLSESSDISIIHRPSFEGSADDAHLWSQSNHD</sequence>
<feature type="region of interest" description="Disordered" evidence="1">
    <location>
        <begin position="1"/>
        <end position="54"/>
    </location>
</feature>